<accession>A0ABQ3YU15</accession>
<dbReference type="Pfam" id="PF01261">
    <property type="entry name" value="AP_endonuc_2"/>
    <property type="match status" value="1"/>
</dbReference>
<proteinExistence type="predicted"/>
<name>A0ABQ3YU15_9ACTN</name>
<protein>
    <submittedName>
        <fullName evidence="2">Epimerase</fullName>
    </submittedName>
</protein>
<dbReference type="RefSeq" id="WP_203726719.1">
    <property type="nucleotide sequence ID" value="NZ_BAAATX010000025.1"/>
</dbReference>
<evidence type="ECO:0000313" key="2">
    <source>
        <dbReference type="EMBL" id="GIE01100.1"/>
    </source>
</evidence>
<dbReference type="EMBL" id="BOML01000021">
    <property type="protein sequence ID" value="GIE01100.1"/>
    <property type="molecule type" value="Genomic_DNA"/>
</dbReference>
<evidence type="ECO:0000259" key="1">
    <source>
        <dbReference type="Pfam" id="PF01261"/>
    </source>
</evidence>
<gene>
    <name evidence="2" type="ORF">Adu01nite_24500</name>
</gene>
<dbReference type="PANTHER" id="PTHR12110">
    <property type="entry name" value="HYDROXYPYRUVATE ISOMERASE"/>
    <property type="match status" value="1"/>
</dbReference>
<feature type="domain" description="Xylose isomerase-like TIM barrel" evidence="1">
    <location>
        <begin position="20"/>
        <end position="253"/>
    </location>
</feature>
<reference evidence="2 3" key="1">
    <citation type="submission" date="2021-01" db="EMBL/GenBank/DDBJ databases">
        <title>Whole genome shotgun sequence of Actinoplanes durhamensis NBRC 14914.</title>
        <authorList>
            <person name="Komaki H."/>
            <person name="Tamura T."/>
        </authorList>
    </citation>
    <scope>NUCLEOTIDE SEQUENCE [LARGE SCALE GENOMIC DNA]</scope>
    <source>
        <strain evidence="2 3">NBRC 14914</strain>
    </source>
</reference>
<dbReference type="InterPro" id="IPR050312">
    <property type="entry name" value="IolE/XylAMocC-like"/>
</dbReference>
<organism evidence="2 3">
    <name type="scientific">Paractinoplanes durhamensis</name>
    <dbReference type="NCBI Taxonomy" id="113563"/>
    <lineage>
        <taxon>Bacteria</taxon>
        <taxon>Bacillati</taxon>
        <taxon>Actinomycetota</taxon>
        <taxon>Actinomycetes</taxon>
        <taxon>Micromonosporales</taxon>
        <taxon>Micromonosporaceae</taxon>
        <taxon>Paractinoplanes</taxon>
    </lineage>
</organism>
<comment type="caution">
    <text evidence="2">The sequence shown here is derived from an EMBL/GenBank/DDBJ whole genome shotgun (WGS) entry which is preliminary data.</text>
</comment>
<keyword evidence="3" id="KW-1185">Reference proteome</keyword>
<sequence>MYTSFHTATLHELPVVEAVDRILAAGYDAVELNAEELPWARAHVGPDTTAEVRAQLRTRAISSIAAHRADLASPNPAARAGAVAWTIALLDLAVDVGAPVVHVIPGDQPDVGTGLGAVSDPGDLPSFVTSLRELVAAAGARGLTLALEPIVNQLVATTDQTLAVLELVPGLRVSFDPSHLQVTTHDVADAADRLGPYVAIAAIKDATGDPADFKFLAQGAGDVDFPGMVTVLRRHGFDGALVVEHEAHLFGDPRGPGAVVTESLPPARELARSQQVGSQQVA</sequence>
<dbReference type="Proteomes" id="UP000637628">
    <property type="component" value="Unassembled WGS sequence"/>
</dbReference>
<dbReference type="SUPFAM" id="SSF51658">
    <property type="entry name" value="Xylose isomerase-like"/>
    <property type="match status" value="1"/>
</dbReference>
<evidence type="ECO:0000313" key="3">
    <source>
        <dbReference type="Proteomes" id="UP000637628"/>
    </source>
</evidence>
<dbReference type="InterPro" id="IPR036237">
    <property type="entry name" value="Xyl_isomerase-like_sf"/>
</dbReference>
<dbReference type="Gene3D" id="3.20.20.150">
    <property type="entry name" value="Divalent-metal-dependent TIM barrel enzymes"/>
    <property type="match status" value="1"/>
</dbReference>
<dbReference type="InterPro" id="IPR013022">
    <property type="entry name" value="Xyl_isomerase-like_TIM-brl"/>
</dbReference>